<accession>A0A1F4ZUI4</accession>
<keyword evidence="3" id="KW-0804">Transcription</keyword>
<dbReference type="SUPFAM" id="SSF46785">
    <property type="entry name" value="Winged helix' DNA-binding domain"/>
    <property type="match status" value="1"/>
</dbReference>
<feature type="domain" description="HTH hxlR-type" evidence="4">
    <location>
        <begin position="15"/>
        <end position="114"/>
    </location>
</feature>
<protein>
    <submittedName>
        <fullName evidence="5">HxlR family transcriptional regulator</fullName>
    </submittedName>
</protein>
<evidence type="ECO:0000256" key="1">
    <source>
        <dbReference type="ARBA" id="ARBA00023015"/>
    </source>
</evidence>
<gene>
    <name evidence="5" type="ORF">A2397_04600</name>
</gene>
<evidence type="ECO:0000256" key="3">
    <source>
        <dbReference type="ARBA" id="ARBA00023163"/>
    </source>
</evidence>
<dbReference type="InterPro" id="IPR036388">
    <property type="entry name" value="WH-like_DNA-bd_sf"/>
</dbReference>
<dbReference type="PANTHER" id="PTHR33204">
    <property type="entry name" value="TRANSCRIPTIONAL REGULATOR, MARR FAMILY"/>
    <property type="match status" value="1"/>
</dbReference>
<reference evidence="5 6" key="1">
    <citation type="journal article" date="2016" name="Nat. Commun.">
        <title>Thousands of microbial genomes shed light on interconnected biogeochemical processes in an aquifer system.</title>
        <authorList>
            <person name="Anantharaman K."/>
            <person name="Brown C.T."/>
            <person name="Hug L.A."/>
            <person name="Sharon I."/>
            <person name="Castelle C.J."/>
            <person name="Probst A.J."/>
            <person name="Thomas B.C."/>
            <person name="Singh A."/>
            <person name="Wilkins M.J."/>
            <person name="Karaoz U."/>
            <person name="Brodie E.L."/>
            <person name="Williams K.H."/>
            <person name="Hubbard S.S."/>
            <person name="Banfield J.F."/>
        </authorList>
    </citation>
    <scope>NUCLEOTIDE SEQUENCE [LARGE SCALE GENOMIC DNA]</scope>
</reference>
<dbReference type="AlphaFoldDB" id="A0A1F4ZUI4"/>
<organism evidence="5 6">
    <name type="scientific">Candidatus Amesbacteria bacterium RIFOXYB1_FULL_44_23</name>
    <dbReference type="NCBI Taxonomy" id="1797263"/>
    <lineage>
        <taxon>Bacteria</taxon>
        <taxon>Candidatus Amesiibacteriota</taxon>
    </lineage>
</organism>
<dbReference type="InterPro" id="IPR002577">
    <property type="entry name" value="HTH_HxlR"/>
</dbReference>
<proteinExistence type="predicted"/>
<keyword evidence="1" id="KW-0805">Transcription regulation</keyword>
<sequence>MEKPAQHPAKITLKCLNVKTTLDVIGGKWKPLILFLLKDGRIMRFSELLKSIEGITQKMLAEQLRELEKDGLVNRKAYPVIPPKVEYSMTEFGQTLIPIFILMDQWARKYSPQK</sequence>
<dbReference type="InterPro" id="IPR036390">
    <property type="entry name" value="WH_DNA-bd_sf"/>
</dbReference>
<dbReference type="Pfam" id="PF01638">
    <property type="entry name" value="HxlR"/>
    <property type="match status" value="1"/>
</dbReference>
<evidence type="ECO:0000259" key="4">
    <source>
        <dbReference type="PROSITE" id="PS51118"/>
    </source>
</evidence>
<evidence type="ECO:0000313" key="5">
    <source>
        <dbReference type="EMBL" id="OGD10089.1"/>
    </source>
</evidence>
<dbReference type="Proteomes" id="UP000176424">
    <property type="component" value="Unassembled WGS sequence"/>
</dbReference>
<dbReference type="EMBL" id="MEXR01000014">
    <property type="protein sequence ID" value="OGD10089.1"/>
    <property type="molecule type" value="Genomic_DNA"/>
</dbReference>
<comment type="caution">
    <text evidence="5">The sequence shown here is derived from an EMBL/GenBank/DDBJ whole genome shotgun (WGS) entry which is preliminary data.</text>
</comment>
<evidence type="ECO:0000256" key="2">
    <source>
        <dbReference type="ARBA" id="ARBA00023125"/>
    </source>
</evidence>
<dbReference type="PROSITE" id="PS51118">
    <property type="entry name" value="HTH_HXLR"/>
    <property type="match status" value="1"/>
</dbReference>
<dbReference type="PANTHER" id="PTHR33204:SF29">
    <property type="entry name" value="TRANSCRIPTIONAL REGULATOR"/>
    <property type="match status" value="1"/>
</dbReference>
<keyword evidence="2" id="KW-0238">DNA-binding</keyword>
<name>A0A1F4ZUI4_9BACT</name>
<dbReference type="GO" id="GO:0003677">
    <property type="term" value="F:DNA binding"/>
    <property type="evidence" value="ECO:0007669"/>
    <property type="project" value="UniProtKB-KW"/>
</dbReference>
<dbReference type="Gene3D" id="1.10.10.10">
    <property type="entry name" value="Winged helix-like DNA-binding domain superfamily/Winged helix DNA-binding domain"/>
    <property type="match status" value="1"/>
</dbReference>
<evidence type="ECO:0000313" key="6">
    <source>
        <dbReference type="Proteomes" id="UP000176424"/>
    </source>
</evidence>